<evidence type="ECO:0000259" key="9">
    <source>
        <dbReference type="PROSITE" id="PS50109"/>
    </source>
</evidence>
<dbReference type="InterPro" id="IPR004358">
    <property type="entry name" value="Sig_transdc_His_kin-like_C"/>
</dbReference>
<dbReference type="InterPro" id="IPR003661">
    <property type="entry name" value="HisK_dim/P_dom"/>
</dbReference>
<reference evidence="10 11" key="1">
    <citation type="journal article" date="2021" name="ISME Commun">
        <title>Automated analysis of genomic sequences facilitates high-throughput and comprehensive description of bacteria.</title>
        <authorList>
            <person name="Hitch T.C.A."/>
        </authorList>
    </citation>
    <scope>NUCLEOTIDE SEQUENCE [LARGE SCALE GENOMIC DNA]</scope>
    <source>
        <strain evidence="10 11">Sanger_03</strain>
    </source>
</reference>
<dbReference type="GO" id="GO:0016301">
    <property type="term" value="F:kinase activity"/>
    <property type="evidence" value="ECO:0007669"/>
    <property type="project" value="UniProtKB-KW"/>
</dbReference>
<feature type="transmembrane region" description="Helical" evidence="8">
    <location>
        <begin position="98"/>
        <end position="118"/>
    </location>
</feature>
<dbReference type="EMBL" id="JAOQJU010000026">
    <property type="protein sequence ID" value="MCU6687744.1"/>
    <property type="molecule type" value="Genomic_DNA"/>
</dbReference>
<evidence type="ECO:0000256" key="2">
    <source>
        <dbReference type="ARBA" id="ARBA00004370"/>
    </source>
</evidence>
<evidence type="ECO:0000256" key="4">
    <source>
        <dbReference type="ARBA" id="ARBA00022553"/>
    </source>
</evidence>
<keyword evidence="11" id="KW-1185">Reference proteome</keyword>
<dbReference type="InterPro" id="IPR050351">
    <property type="entry name" value="BphY/WalK/GraS-like"/>
</dbReference>
<keyword evidence="6 10" id="KW-0418">Kinase</keyword>
<dbReference type="InterPro" id="IPR005467">
    <property type="entry name" value="His_kinase_dom"/>
</dbReference>
<dbReference type="Gene3D" id="1.10.287.130">
    <property type="match status" value="1"/>
</dbReference>
<proteinExistence type="predicted"/>
<feature type="transmembrane region" description="Helical" evidence="8">
    <location>
        <begin position="12"/>
        <end position="31"/>
    </location>
</feature>
<evidence type="ECO:0000256" key="8">
    <source>
        <dbReference type="SAM" id="Phobius"/>
    </source>
</evidence>
<dbReference type="Pfam" id="PF02518">
    <property type="entry name" value="HATPase_c"/>
    <property type="match status" value="1"/>
</dbReference>
<evidence type="ECO:0000256" key="5">
    <source>
        <dbReference type="ARBA" id="ARBA00022679"/>
    </source>
</evidence>
<dbReference type="SMART" id="SM00387">
    <property type="entry name" value="HATPase_c"/>
    <property type="match status" value="1"/>
</dbReference>
<sequence length="395" mass="45078">MTEIRKQRLTVLIPVLVCVVSIIGITVFWQYEYRQTAFEHVSQFCEIIIENHPEGEEQVLSALKQYHTLAEQEVKGNQFLKQYGYRNNEFCEGVPWNFFIPSVILIFLVICGFLLTVWRMNKRNRMRIEELTSYLEQVNVGAAGTVIQVKEDEFSHLQDEIYKTVTSLYQTREAAVQAKVNFADNLANIAHQLKTPITSAFLSLQLMKNTTPNIYGEQIERQLDRLNRLEESLLTLSKIDAGTLHMEFSQVDIYTALNLAAENLNDLLLKENVSVDIPDHGCIEIYGDMEWIMEALMNLMKNCMEHSKHGGTIHCDYSSNPLYAEILIWDDGEGFQAEDIPHLFERFYRGKGAAGNGIGIGLSLAHSIFELQNGNITARNLPEGGACFEIRVYSH</sequence>
<dbReference type="SUPFAM" id="SSF55874">
    <property type="entry name" value="ATPase domain of HSP90 chaperone/DNA topoisomerase II/histidine kinase"/>
    <property type="match status" value="1"/>
</dbReference>
<name>A0ABT2RQQ1_9FIRM</name>
<dbReference type="PANTHER" id="PTHR45453:SF1">
    <property type="entry name" value="PHOSPHATE REGULON SENSOR PROTEIN PHOR"/>
    <property type="match status" value="1"/>
</dbReference>
<keyword evidence="8" id="KW-0472">Membrane</keyword>
<keyword evidence="7" id="KW-0902">Two-component regulatory system</keyword>
<evidence type="ECO:0000256" key="1">
    <source>
        <dbReference type="ARBA" id="ARBA00000085"/>
    </source>
</evidence>
<evidence type="ECO:0000256" key="7">
    <source>
        <dbReference type="ARBA" id="ARBA00023012"/>
    </source>
</evidence>
<dbReference type="CDD" id="cd00082">
    <property type="entry name" value="HisKA"/>
    <property type="match status" value="1"/>
</dbReference>
<evidence type="ECO:0000313" key="10">
    <source>
        <dbReference type="EMBL" id="MCU6687744.1"/>
    </source>
</evidence>
<protein>
    <recommendedName>
        <fullName evidence="3">histidine kinase</fullName>
        <ecNumber evidence="3">2.7.13.3</ecNumber>
    </recommendedName>
</protein>
<keyword evidence="4" id="KW-0597">Phosphoprotein</keyword>
<evidence type="ECO:0000256" key="6">
    <source>
        <dbReference type="ARBA" id="ARBA00022777"/>
    </source>
</evidence>
<gene>
    <name evidence="10" type="ORF">OCV99_14645</name>
</gene>
<dbReference type="Proteomes" id="UP001652431">
    <property type="component" value="Unassembled WGS sequence"/>
</dbReference>
<organism evidence="10 11">
    <name type="scientific">Dorea acetigenes</name>
    <dbReference type="NCBI Taxonomy" id="2981787"/>
    <lineage>
        <taxon>Bacteria</taxon>
        <taxon>Bacillati</taxon>
        <taxon>Bacillota</taxon>
        <taxon>Clostridia</taxon>
        <taxon>Lachnospirales</taxon>
        <taxon>Lachnospiraceae</taxon>
        <taxon>Dorea</taxon>
    </lineage>
</organism>
<comment type="catalytic activity">
    <reaction evidence="1">
        <text>ATP + protein L-histidine = ADP + protein N-phospho-L-histidine.</text>
        <dbReference type="EC" id="2.7.13.3"/>
    </reaction>
</comment>
<dbReference type="EC" id="2.7.13.3" evidence="3"/>
<dbReference type="PROSITE" id="PS50109">
    <property type="entry name" value="HIS_KIN"/>
    <property type="match status" value="1"/>
</dbReference>
<dbReference type="SUPFAM" id="SSF47384">
    <property type="entry name" value="Homodimeric domain of signal transducing histidine kinase"/>
    <property type="match status" value="1"/>
</dbReference>
<dbReference type="PANTHER" id="PTHR45453">
    <property type="entry name" value="PHOSPHATE REGULON SENSOR PROTEIN PHOR"/>
    <property type="match status" value="1"/>
</dbReference>
<evidence type="ECO:0000313" key="11">
    <source>
        <dbReference type="Proteomes" id="UP001652431"/>
    </source>
</evidence>
<dbReference type="InterPro" id="IPR003594">
    <property type="entry name" value="HATPase_dom"/>
</dbReference>
<accession>A0ABT2RQQ1</accession>
<dbReference type="SMART" id="SM00388">
    <property type="entry name" value="HisKA"/>
    <property type="match status" value="1"/>
</dbReference>
<dbReference type="PRINTS" id="PR00344">
    <property type="entry name" value="BCTRLSENSOR"/>
</dbReference>
<dbReference type="Pfam" id="PF00512">
    <property type="entry name" value="HisKA"/>
    <property type="match status" value="1"/>
</dbReference>
<dbReference type="InterPro" id="IPR036097">
    <property type="entry name" value="HisK_dim/P_sf"/>
</dbReference>
<evidence type="ECO:0000256" key="3">
    <source>
        <dbReference type="ARBA" id="ARBA00012438"/>
    </source>
</evidence>
<keyword evidence="8" id="KW-1133">Transmembrane helix</keyword>
<comment type="caution">
    <text evidence="10">The sequence shown here is derived from an EMBL/GenBank/DDBJ whole genome shotgun (WGS) entry which is preliminary data.</text>
</comment>
<dbReference type="InterPro" id="IPR036890">
    <property type="entry name" value="HATPase_C_sf"/>
</dbReference>
<keyword evidence="5" id="KW-0808">Transferase</keyword>
<dbReference type="CDD" id="cd00075">
    <property type="entry name" value="HATPase"/>
    <property type="match status" value="1"/>
</dbReference>
<comment type="subcellular location">
    <subcellularLocation>
        <location evidence="2">Membrane</location>
    </subcellularLocation>
</comment>
<keyword evidence="8" id="KW-0812">Transmembrane</keyword>
<dbReference type="RefSeq" id="WP_158371543.1">
    <property type="nucleotide sequence ID" value="NZ_JAOQJU010000026.1"/>
</dbReference>
<feature type="domain" description="Histidine kinase" evidence="9">
    <location>
        <begin position="188"/>
        <end position="395"/>
    </location>
</feature>
<dbReference type="Gene3D" id="3.30.565.10">
    <property type="entry name" value="Histidine kinase-like ATPase, C-terminal domain"/>
    <property type="match status" value="1"/>
</dbReference>